<dbReference type="PROSITE" id="PS01302">
    <property type="entry name" value="UPF0758"/>
    <property type="match status" value="1"/>
</dbReference>
<accession>A0A1A7C595</accession>
<evidence type="ECO:0000313" key="9">
    <source>
        <dbReference type="Proteomes" id="UP000092713"/>
    </source>
</evidence>
<dbReference type="PANTHER" id="PTHR30471:SF3">
    <property type="entry name" value="UPF0758 PROTEIN YEES-RELATED"/>
    <property type="match status" value="1"/>
</dbReference>
<dbReference type="SUPFAM" id="SSF102712">
    <property type="entry name" value="JAB1/MPN domain"/>
    <property type="match status" value="1"/>
</dbReference>
<keyword evidence="1" id="KW-0645">Protease</keyword>
<dbReference type="NCBIfam" id="NF000642">
    <property type="entry name" value="PRK00024.1"/>
    <property type="match status" value="1"/>
</dbReference>
<dbReference type="Gene3D" id="3.40.140.10">
    <property type="entry name" value="Cytidine Deaminase, domain 2"/>
    <property type="match status" value="1"/>
</dbReference>
<dbReference type="InterPro" id="IPR001405">
    <property type="entry name" value="UPF0758"/>
</dbReference>
<reference evidence="8 9" key="1">
    <citation type="submission" date="2016-04" db="EMBL/GenBank/DDBJ databases">
        <title>Draft genome sequence of Janthinobacterium psychrotolerans sp. nov., isolated from freshwater sediments in Denmark.</title>
        <authorList>
            <person name="Gong X."/>
            <person name="Skrivergaard S."/>
            <person name="Korsgaard B.S."/>
            <person name="Schreiber L."/>
            <person name="Marshall I.P."/>
            <person name="Finster K."/>
            <person name="Schramm A."/>
        </authorList>
    </citation>
    <scope>NUCLEOTIDE SEQUENCE [LARGE SCALE GENOMIC DNA]</scope>
    <source>
        <strain evidence="8 9">S3-2</strain>
    </source>
</reference>
<evidence type="ECO:0000256" key="5">
    <source>
        <dbReference type="ARBA" id="ARBA00023049"/>
    </source>
</evidence>
<gene>
    <name evidence="8" type="ORF">ASR47_1012144</name>
</gene>
<dbReference type="InterPro" id="IPR025657">
    <property type="entry name" value="RadC_JAB"/>
</dbReference>
<dbReference type="PANTHER" id="PTHR30471">
    <property type="entry name" value="DNA REPAIR PROTEIN RADC"/>
    <property type="match status" value="1"/>
</dbReference>
<dbReference type="PATRIC" id="fig|1747903.4.peg.3537"/>
<dbReference type="Pfam" id="PF20582">
    <property type="entry name" value="UPF0758_N"/>
    <property type="match status" value="1"/>
</dbReference>
<dbReference type="Proteomes" id="UP000092713">
    <property type="component" value="Unassembled WGS sequence"/>
</dbReference>
<dbReference type="InterPro" id="IPR010994">
    <property type="entry name" value="RuvA_2-like"/>
</dbReference>
<dbReference type="SUPFAM" id="SSF47781">
    <property type="entry name" value="RuvA domain 2-like"/>
    <property type="match status" value="1"/>
</dbReference>
<sequence>MGIKDWPARERPRERLIEDGAHTLSDAELLAVFLRTGVRGKSAVELARDTVEHFGSLRGLFGASLVSFSAVHGMGSAKFAQLQAVMELARRAIVEELHSGQALSSPHAVKDYLRMTMGNLGHESFYVLFMDVKNRLITAREMFRGTLTHTSVYPREVVKQALQHNAASVILAHNHPSGTPDPSESDLLLTRSLVQALSLVDVRVLDHFVVAGRQVHSFAEHGQL</sequence>
<keyword evidence="3" id="KW-0378">Hydrolase</keyword>
<dbReference type="OrthoDB" id="9804482at2"/>
<dbReference type="STRING" id="1747903.ASR47_1012144"/>
<evidence type="ECO:0000256" key="6">
    <source>
        <dbReference type="RuleBase" id="RU003797"/>
    </source>
</evidence>
<keyword evidence="2" id="KW-0479">Metal-binding</keyword>
<protein>
    <submittedName>
        <fullName evidence="8">DNA repair protein RadC</fullName>
    </submittedName>
</protein>
<evidence type="ECO:0000256" key="2">
    <source>
        <dbReference type="ARBA" id="ARBA00022723"/>
    </source>
</evidence>
<evidence type="ECO:0000256" key="4">
    <source>
        <dbReference type="ARBA" id="ARBA00022833"/>
    </source>
</evidence>
<dbReference type="InterPro" id="IPR037518">
    <property type="entry name" value="MPN"/>
</dbReference>
<dbReference type="InterPro" id="IPR046778">
    <property type="entry name" value="UPF0758_N"/>
</dbReference>
<dbReference type="CDD" id="cd08071">
    <property type="entry name" value="MPN_DUF2466"/>
    <property type="match status" value="1"/>
</dbReference>
<evidence type="ECO:0000313" key="8">
    <source>
        <dbReference type="EMBL" id="OBV39920.1"/>
    </source>
</evidence>
<dbReference type="AlphaFoldDB" id="A0A1A7C595"/>
<feature type="domain" description="MPN" evidence="7">
    <location>
        <begin position="102"/>
        <end position="224"/>
    </location>
</feature>
<dbReference type="GO" id="GO:0046872">
    <property type="term" value="F:metal ion binding"/>
    <property type="evidence" value="ECO:0007669"/>
    <property type="project" value="UniProtKB-KW"/>
</dbReference>
<keyword evidence="5" id="KW-0482">Metalloprotease</keyword>
<dbReference type="Pfam" id="PF04002">
    <property type="entry name" value="RadC"/>
    <property type="match status" value="1"/>
</dbReference>
<evidence type="ECO:0000256" key="3">
    <source>
        <dbReference type="ARBA" id="ARBA00022801"/>
    </source>
</evidence>
<dbReference type="InterPro" id="IPR020891">
    <property type="entry name" value="UPF0758_CS"/>
</dbReference>
<comment type="similarity">
    <text evidence="6">Belongs to the UPF0758 family.</text>
</comment>
<keyword evidence="4" id="KW-0862">Zinc</keyword>
<comment type="caution">
    <text evidence="8">The sequence shown here is derived from an EMBL/GenBank/DDBJ whole genome shotgun (WGS) entry which is preliminary data.</text>
</comment>
<organism evidence="8 9">
    <name type="scientific">Janthinobacterium psychrotolerans</name>
    <dbReference type="NCBI Taxonomy" id="1747903"/>
    <lineage>
        <taxon>Bacteria</taxon>
        <taxon>Pseudomonadati</taxon>
        <taxon>Pseudomonadota</taxon>
        <taxon>Betaproteobacteria</taxon>
        <taxon>Burkholderiales</taxon>
        <taxon>Oxalobacteraceae</taxon>
        <taxon>Janthinobacterium</taxon>
    </lineage>
</organism>
<dbReference type="NCBIfam" id="TIGR00608">
    <property type="entry name" value="radc"/>
    <property type="match status" value="1"/>
</dbReference>
<dbReference type="RefSeq" id="WP_065307558.1">
    <property type="nucleotide sequence ID" value="NZ_LOCQ01000051.1"/>
</dbReference>
<dbReference type="EMBL" id="LOCQ01000051">
    <property type="protein sequence ID" value="OBV39920.1"/>
    <property type="molecule type" value="Genomic_DNA"/>
</dbReference>
<evidence type="ECO:0000256" key="1">
    <source>
        <dbReference type="ARBA" id="ARBA00022670"/>
    </source>
</evidence>
<dbReference type="GO" id="GO:0008237">
    <property type="term" value="F:metallopeptidase activity"/>
    <property type="evidence" value="ECO:0007669"/>
    <property type="project" value="UniProtKB-KW"/>
</dbReference>
<evidence type="ECO:0000259" key="7">
    <source>
        <dbReference type="PROSITE" id="PS50249"/>
    </source>
</evidence>
<keyword evidence="9" id="KW-1185">Reference proteome</keyword>
<dbReference type="GO" id="GO:0006508">
    <property type="term" value="P:proteolysis"/>
    <property type="evidence" value="ECO:0007669"/>
    <property type="project" value="UniProtKB-KW"/>
</dbReference>
<dbReference type="PROSITE" id="PS50249">
    <property type="entry name" value="MPN"/>
    <property type="match status" value="1"/>
</dbReference>
<proteinExistence type="inferred from homology"/>
<name>A0A1A7C595_9BURK</name>